<protein>
    <submittedName>
        <fullName evidence="1">Uncharacterized protein</fullName>
    </submittedName>
</protein>
<sequence>MRLLKCIKPWPRFIKTYFYTCRQTSQKRQIMNKDNRNLRVYGISDKTSSCRRFCLLLACSSTNVEGIQLKTWIRLGITMCCLQHVL</sequence>
<proteinExistence type="predicted"/>
<reference evidence="1" key="1">
    <citation type="submission" date="2019-06" db="EMBL/GenBank/DDBJ databases">
        <authorList>
            <person name="Zheng W."/>
        </authorList>
    </citation>
    <scope>NUCLEOTIDE SEQUENCE</scope>
    <source>
        <strain evidence="1">QDHG01</strain>
    </source>
</reference>
<organism evidence="1 2">
    <name type="scientific">Halteria grandinella</name>
    <dbReference type="NCBI Taxonomy" id="5974"/>
    <lineage>
        <taxon>Eukaryota</taxon>
        <taxon>Sar</taxon>
        <taxon>Alveolata</taxon>
        <taxon>Ciliophora</taxon>
        <taxon>Intramacronucleata</taxon>
        <taxon>Spirotrichea</taxon>
        <taxon>Stichotrichia</taxon>
        <taxon>Sporadotrichida</taxon>
        <taxon>Halteriidae</taxon>
        <taxon>Halteria</taxon>
    </lineage>
</organism>
<comment type="caution">
    <text evidence="1">The sequence shown here is derived from an EMBL/GenBank/DDBJ whole genome shotgun (WGS) entry which is preliminary data.</text>
</comment>
<gene>
    <name evidence="1" type="ORF">FGO68_gene753</name>
</gene>
<evidence type="ECO:0000313" key="1">
    <source>
        <dbReference type="EMBL" id="TNV85726.1"/>
    </source>
</evidence>
<name>A0A8J8P1H7_HALGN</name>
<accession>A0A8J8P1H7</accession>
<dbReference type="AlphaFoldDB" id="A0A8J8P1H7"/>
<dbReference type="Proteomes" id="UP000785679">
    <property type="component" value="Unassembled WGS sequence"/>
</dbReference>
<dbReference type="EMBL" id="RRYP01001595">
    <property type="protein sequence ID" value="TNV85726.1"/>
    <property type="molecule type" value="Genomic_DNA"/>
</dbReference>
<keyword evidence="2" id="KW-1185">Reference proteome</keyword>
<evidence type="ECO:0000313" key="2">
    <source>
        <dbReference type="Proteomes" id="UP000785679"/>
    </source>
</evidence>